<dbReference type="GO" id="GO:0004497">
    <property type="term" value="F:monooxygenase activity"/>
    <property type="evidence" value="ECO:0007669"/>
    <property type="project" value="UniProtKB-KW"/>
</dbReference>
<comment type="caution">
    <text evidence="8">The sequence shown here is derived from an EMBL/GenBank/DDBJ whole genome shotgun (WGS) entry which is preliminary data.</text>
</comment>
<dbReference type="AlphaFoldDB" id="A0A6I4IWA1"/>
<keyword evidence="5" id="KW-0408">Iron</keyword>
<accession>A0A6I4IWA1</accession>
<dbReference type="CDD" id="cd20625">
    <property type="entry name" value="CYP164-like"/>
    <property type="match status" value="1"/>
</dbReference>
<evidence type="ECO:0000256" key="1">
    <source>
        <dbReference type="ARBA" id="ARBA00010617"/>
    </source>
</evidence>
<keyword evidence="2" id="KW-0349">Heme</keyword>
<dbReference type="Proteomes" id="UP000441389">
    <property type="component" value="Unassembled WGS sequence"/>
</dbReference>
<dbReference type="InterPro" id="IPR036396">
    <property type="entry name" value="Cyt_P450_sf"/>
</dbReference>
<dbReference type="Gene3D" id="1.10.630.10">
    <property type="entry name" value="Cytochrome P450"/>
    <property type="match status" value="1"/>
</dbReference>
<dbReference type="PANTHER" id="PTHR46696:SF1">
    <property type="entry name" value="CYTOCHROME P450 YJIB-RELATED"/>
    <property type="match status" value="1"/>
</dbReference>
<dbReference type="GO" id="GO:0005506">
    <property type="term" value="F:iron ion binding"/>
    <property type="evidence" value="ECO:0007669"/>
    <property type="project" value="InterPro"/>
</dbReference>
<protein>
    <submittedName>
        <fullName evidence="8">Cytochrome P450</fullName>
    </submittedName>
</protein>
<dbReference type="GO" id="GO:0020037">
    <property type="term" value="F:heme binding"/>
    <property type="evidence" value="ECO:0007669"/>
    <property type="project" value="InterPro"/>
</dbReference>
<dbReference type="EMBL" id="WQMS01000001">
    <property type="protein sequence ID" value="MVO76435.1"/>
    <property type="molecule type" value="Genomic_DNA"/>
</dbReference>
<comment type="function">
    <text evidence="7">Cytochromes P450 are a group of heme-thiolate monooxygenases. They oxidize a variety of structurally unrelated compounds, including steroids, fatty acids, and xenobiotics.</text>
</comment>
<proteinExistence type="inferred from homology"/>
<evidence type="ECO:0000313" key="9">
    <source>
        <dbReference type="Proteomes" id="UP000441389"/>
    </source>
</evidence>
<dbReference type="GO" id="GO:0016705">
    <property type="term" value="F:oxidoreductase activity, acting on paired donors, with incorporation or reduction of molecular oxygen"/>
    <property type="evidence" value="ECO:0007669"/>
    <property type="project" value="InterPro"/>
</dbReference>
<keyword evidence="4" id="KW-0560">Oxidoreductase</keyword>
<evidence type="ECO:0000313" key="8">
    <source>
        <dbReference type="EMBL" id="MVO76435.1"/>
    </source>
</evidence>
<dbReference type="InterPro" id="IPR002397">
    <property type="entry name" value="Cyt_P450_B"/>
</dbReference>
<sequence>MELAAGDAVTPAPWSLSKPPDGFFDDPFPFYCQLREKAPIAQTPDGSVLLSRHADLSAVYRDAVSFSSDKRVEFAPKYGDGPLYRHHTTSLVFNDDPYHGRVRRRLVGVLTPRAVAALAEAVGPYCEALLDRLADRGGGDAVEGYATAVPVRVIGDMLGVPESDRGPLRGWSLAILGALEPQPGPARLAAGDAAVSEFSTYLSDLIEARRRSPGDPERDLLTRLIAGEGAEELTPAELIHNAIFLLNAGHETTSNLIGSALYILATMPGVRRALIAGPEAIPSFVEEVLRFESPNQLGNRRAVRDTQVAGVAVAAGTQITLVIGAANRDPAAFAEPEAFDFRRSPNRHLAFGARAHQCAGLSLARIEARIAIGAWLRRFPAFALAKRPAWQRRVRFRGLTALEVAL</sequence>
<evidence type="ECO:0000256" key="4">
    <source>
        <dbReference type="ARBA" id="ARBA00023002"/>
    </source>
</evidence>
<dbReference type="PANTHER" id="PTHR46696">
    <property type="entry name" value="P450, PUTATIVE (EUROFUNG)-RELATED"/>
    <property type="match status" value="1"/>
</dbReference>
<evidence type="ECO:0000256" key="2">
    <source>
        <dbReference type="ARBA" id="ARBA00022617"/>
    </source>
</evidence>
<evidence type="ECO:0000256" key="5">
    <source>
        <dbReference type="ARBA" id="ARBA00023004"/>
    </source>
</evidence>
<organism evidence="8 9">
    <name type="scientific">Sphingomonas horti</name>
    <dbReference type="NCBI Taxonomy" id="2682842"/>
    <lineage>
        <taxon>Bacteria</taxon>
        <taxon>Pseudomonadati</taxon>
        <taxon>Pseudomonadota</taxon>
        <taxon>Alphaproteobacteria</taxon>
        <taxon>Sphingomonadales</taxon>
        <taxon>Sphingomonadaceae</taxon>
        <taxon>Sphingomonas</taxon>
    </lineage>
</organism>
<dbReference type="Pfam" id="PF00067">
    <property type="entry name" value="p450"/>
    <property type="match status" value="2"/>
</dbReference>
<dbReference type="InterPro" id="IPR001128">
    <property type="entry name" value="Cyt_P450"/>
</dbReference>
<dbReference type="PRINTS" id="PR00385">
    <property type="entry name" value="P450"/>
</dbReference>
<gene>
    <name evidence="8" type="ORF">GON01_00575</name>
</gene>
<evidence type="ECO:0000256" key="6">
    <source>
        <dbReference type="ARBA" id="ARBA00023033"/>
    </source>
</evidence>
<keyword evidence="6" id="KW-0503">Monooxygenase</keyword>
<name>A0A6I4IWA1_9SPHN</name>
<evidence type="ECO:0000256" key="7">
    <source>
        <dbReference type="ARBA" id="ARBA00043906"/>
    </source>
</evidence>
<dbReference type="SUPFAM" id="SSF48264">
    <property type="entry name" value="Cytochrome P450"/>
    <property type="match status" value="1"/>
</dbReference>
<keyword evidence="9" id="KW-1185">Reference proteome</keyword>
<dbReference type="PRINTS" id="PR00359">
    <property type="entry name" value="BP450"/>
</dbReference>
<evidence type="ECO:0000256" key="3">
    <source>
        <dbReference type="ARBA" id="ARBA00022723"/>
    </source>
</evidence>
<dbReference type="FunFam" id="1.10.630.10:FF:000018">
    <property type="entry name" value="Cytochrome P450 monooxygenase"/>
    <property type="match status" value="1"/>
</dbReference>
<keyword evidence="3" id="KW-0479">Metal-binding</keyword>
<reference evidence="8 9" key="1">
    <citation type="submission" date="2019-12" db="EMBL/GenBank/DDBJ databases">
        <authorList>
            <person name="Huq M.A."/>
        </authorList>
    </citation>
    <scope>NUCLEOTIDE SEQUENCE [LARGE SCALE GENOMIC DNA]</scope>
    <source>
        <strain evidence="8 9">MAH-20</strain>
    </source>
</reference>
<comment type="similarity">
    <text evidence="1">Belongs to the cytochrome P450 family.</text>
</comment>